<protein>
    <recommendedName>
        <fullName evidence="2">Pyrrolo-quinoline quinone repeat domain-containing protein</fullName>
    </recommendedName>
</protein>
<reference evidence="3 4" key="1">
    <citation type="submission" date="2007-01" db="EMBL/GenBank/DDBJ databases">
        <authorList>
            <person name="Haygood M."/>
            <person name="Podell S."/>
            <person name="Anderson C."/>
            <person name="Hopkinson B."/>
            <person name="Roe K."/>
            <person name="Barbeau K."/>
            <person name="Gaasterland T."/>
            <person name="Ferriera S."/>
            <person name="Johnson J."/>
            <person name="Kravitz S."/>
            <person name="Beeson K."/>
            <person name="Sutton G."/>
            <person name="Rogers Y.-H."/>
            <person name="Friedman R."/>
            <person name="Frazier M."/>
            <person name="Venter J.C."/>
        </authorList>
    </citation>
    <scope>NUCLEOTIDE SEQUENCE [LARGE SCALE GENOMIC DNA]</scope>
    <source>
        <strain evidence="3 4">ATCC 23134</strain>
    </source>
</reference>
<accession>A1ZKK1</accession>
<sequence length="368" mass="42568">MLGQILLHWFDFFYDLPIIVYIALLVGWVFFLQYLVRFIKQNWIGVLVVLLGVAVPLFLILIKSWWGLGYLHEQGVTYVGVSGKYLALSDHYATYSKGGKRADHRRLYLVNTQTGEVLFRSSIKGKVTNLTWEDDKLLMQAGTNSRFFSLKGTSKKAFKKPNLKNLPELKSGIYKQGYNASTDQVWVINKKGEKFFYNAQTLQREPKNTLKVKKTTQTLKAFQPIKNLFKTKYGAVKNKKYYDRRAYCPVSFFGNRRSNIRKRLYIARQPINKYFVYGRLRYCLPAQNFALISSYQTTDKKKTVLTAINTNTGETLWEQTPAQLAGAKNKAKVYYFIPVEGNESVVLVGEYLLRLQTNTGKVIWKTRL</sequence>
<keyword evidence="1" id="KW-1133">Transmembrane helix</keyword>
<organism evidence="3 4">
    <name type="scientific">Microscilla marina ATCC 23134</name>
    <dbReference type="NCBI Taxonomy" id="313606"/>
    <lineage>
        <taxon>Bacteria</taxon>
        <taxon>Pseudomonadati</taxon>
        <taxon>Bacteroidota</taxon>
        <taxon>Cytophagia</taxon>
        <taxon>Cytophagales</taxon>
        <taxon>Microscillaceae</taxon>
        <taxon>Microscilla</taxon>
    </lineage>
</organism>
<keyword evidence="4" id="KW-1185">Reference proteome</keyword>
<dbReference type="AlphaFoldDB" id="A1ZKK1"/>
<dbReference type="Proteomes" id="UP000004095">
    <property type="component" value="Unassembled WGS sequence"/>
</dbReference>
<evidence type="ECO:0000313" key="4">
    <source>
        <dbReference type="Proteomes" id="UP000004095"/>
    </source>
</evidence>
<keyword evidence="1" id="KW-0812">Transmembrane</keyword>
<dbReference type="Pfam" id="PF13360">
    <property type="entry name" value="PQQ_2"/>
    <property type="match status" value="1"/>
</dbReference>
<evidence type="ECO:0000256" key="1">
    <source>
        <dbReference type="SAM" id="Phobius"/>
    </source>
</evidence>
<keyword evidence="1" id="KW-0472">Membrane</keyword>
<dbReference type="RefSeq" id="WP_002696882.1">
    <property type="nucleotide sequence ID" value="NZ_AAWS01000012.1"/>
</dbReference>
<name>A1ZKK1_MICM2</name>
<feature type="domain" description="Pyrrolo-quinoline quinone repeat" evidence="2">
    <location>
        <begin position="302"/>
        <end position="368"/>
    </location>
</feature>
<feature type="transmembrane region" description="Helical" evidence="1">
    <location>
        <begin position="43"/>
        <end position="66"/>
    </location>
</feature>
<gene>
    <name evidence="3" type="ORF">M23134_02418</name>
</gene>
<evidence type="ECO:0000259" key="2">
    <source>
        <dbReference type="Pfam" id="PF13360"/>
    </source>
</evidence>
<comment type="caution">
    <text evidence="3">The sequence shown here is derived from an EMBL/GenBank/DDBJ whole genome shotgun (WGS) entry which is preliminary data.</text>
</comment>
<dbReference type="InterPro" id="IPR002372">
    <property type="entry name" value="PQQ_rpt_dom"/>
</dbReference>
<evidence type="ECO:0000313" key="3">
    <source>
        <dbReference type="EMBL" id="EAY29227.1"/>
    </source>
</evidence>
<dbReference type="EMBL" id="AAWS01000012">
    <property type="protein sequence ID" value="EAY29227.1"/>
    <property type="molecule type" value="Genomic_DNA"/>
</dbReference>
<proteinExistence type="predicted"/>
<feature type="transmembrane region" description="Helical" evidence="1">
    <location>
        <begin position="12"/>
        <end position="36"/>
    </location>
</feature>